<dbReference type="Pfam" id="PF13637">
    <property type="entry name" value="Ank_4"/>
    <property type="match status" value="1"/>
</dbReference>
<dbReference type="OrthoDB" id="4772757at2759"/>
<organism evidence="4 5">
    <name type="scientific">Mytilus edulis</name>
    <name type="common">Blue mussel</name>
    <dbReference type="NCBI Taxonomy" id="6550"/>
    <lineage>
        <taxon>Eukaryota</taxon>
        <taxon>Metazoa</taxon>
        <taxon>Spiralia</taxon>
        <taxon>Lophotrochozoa</taxon>
        <taxon>Mollusca</taxon>
        <taxon>Bivalvia</taxon>
        <taxon>Autobranchia</taxon>
        <taxon>Pteriomorphia</taxon>
        <taxon>Mytilida</taxon>
        <taxon>Mytiloidea</taxon>
        <taxon>Mytilidae</taxon>
        <taxon>Mytilinae</taxon>
        <taxon>Mytilus</taxon>
    </lineage>
</organism>
<dbReference type="SUPFAM" id="SSF48403">
    <property type="entry name" value="Ankyrin repeat"/>
    <property type="match status" value="2"/>
</dbReference>
<dbReference type="InterPro" id="IPR036770">
    <property type="entry name" value="Ankyrin_rpt-contain_sf"/>
</dbReference>
<dbReference type="PANTHER" id="PTHR24198">
    <property type="entry name" value="ANKYRIN REPEAT AND PROTEIN KINASE DOMAIN-CONTAINING PROTEIN"/>
    <property type="match status" value="1"/>
</dbReference>
<dbReference type="Gene3D" id="1.25.40.20">
    <property type="entry name" value="Ankyrin repeat-containing domain"/>
    <property type="match status" value="3"/>
</dbReference>
<evidence type="ECO:0000256" key="2">
    <source>
        <dbReference type="ARBA" id="ARBA00023043"/>
    </source>
</evidence>
<feature type="repeat" description="ANK" evidence="3">
    <location>
        <begin position="301"/>
        <end position="333"/>
    </location>
</feature>
<dbReference type="PANTHER" id="PTHR24198:SF165">
    <property type="entry name" value="ANKYRIN REPEAT-CONTAINING PROTEIN-RELATED"/>
    <property type="match status" value="1"/>
</dbReference>
<feature type="repeat" description="ANK" evidence="3">
    <location>
        <begin position="334"/>
        <end position="366"/>
    </location>
</feature>
<evidence type="ECO:0000313" key="4">
    <source>
        <dbReference type="EMBL" id="CAG2198845.1"/>
    </source>
</evidence>
<feature type="repeat" description="ANK" evidence="3">
    <location>
        <begin position="263"/>
        <end position="295"/>
    </location>
</feature>
<proteinExistence type="predicted"/>
<keyword evidence="2 3" id="KW-0040">ANK repeat</keyword>
<dbReference type="EMBL" id="CAJPWZ010000700">
    <property type="protein sequence ID" value="CAG2198845.1"/>
    <property type="molecule type" value="Genomic_DNA"/>
</dbReference>
<evidence type="ECO:0000256" key="3">
    <source>
        <dbReference type="PROSITE-ProRule" id="PRU00023"/>
    </source>
</evidence>
<dbReference type="Pfam" id="PF12796">
    <property type="entry name" value="Ank_2"/>
    <property type="match status" value="3"/>
</dbReference>
<protein>
    <submittedName>
        <fullName evidence="4">Uncharacterized protein</fullName>
    </submittedName>
</protein>
<evidence type="ECO:0000256" key="1">
    <source>
        <dbReference type="ARBA" id="ARBA00022737"/>
    </source>
</evidence>
<evidence type="ECO:0000313" key="5">
    <source>
        <dbReference type="Proteomes" id="UP000683360"/>
    </source>
</evidence>
<keyword evidence="1" id="KW-0677">Repeat</keyword>
<feature type="repeat" description="ANK" evidence="3">
    <location>
        <begin position="97"/>
        <end position="129"/>
    </location>
</feature>
<feature type="repeat" description="ANK" evidence="3">
    <location>
        <begin position="64"/>
        <end position="96"/>
    </location>
</feature>
<name>A0A8S3QQD5_MYTED</name>
<comment type="caution">
    <text evidence="4">The sequence shown here is derived from an EMBL/GenBank/DDBJ whole genome shotgun (WGS) entry which is preliminary data.</text>
</comment>
<accession>A0A8S3QQD5</accession>
<feature type="repeat" description="ANK" evidence="3">
    <location>
        <begin position="429"/>
        <end position="461"/>
    </location>
</feature>
<dbReference type="SMART" id="SM00248">
    <property type="entry name" value="ANK"/>
    <property type="match status" value="13"/>
</dbReference>
<dbReference type="PRINTS" id="PR01415">
    <property type="entry name" value="ANKYRIN"/>
</dbReference>
<gene>
    <name evidence="4" type="ORF">MEDL_13578</name>
</gene>
<keyword evidence="5" id="KW-1185">Reference proteome</keyword>
<dbReference type="Proteomes" id="UP000683360">
    <property type="component" value="Unassembled WGS sequence"/>
</dbReference>
<dbReference type="InterPro" id="IPR002110">
    <property type="entry name" value="Ankyrin_rpt"/>
</dbReference>
<reference evidence="4" key="1">
    <citation type="submission" date="2021-03" db="EMBL/GenBank/DDBJ databases">
        <authorList>
            <person name="Bekaert M."/>
        </authorList>
    </citation>
    <scope>NUCLEOTIDE SEQUENCE</scope>
</reference>
<dbReference type="AlphaFoldDB" id="A0A8S3QQD5"/>
<dbReference type="PROSITE" id="PS50088">
    <property type="entry name" value="ANK_REPEAT"/>
    <property type="match status" value="6"/>
</dbReference>
<dbReference type="PROSITE" id="PS50297">
    <property type="entry name" value="ANK_REP_REGION"/>
    <property type="match status" value="4"/>
</dbReference>
<sequence length="500" mass="55518">MKTDSDEMPLVAACQQGHGFLIQMLIDGGADVDEALCCAAHKGYDRTIKILLYKGGTICYKGVNGKSLLSLACEQGSTKTVKFLLEKGADFREIDVNGKTLIHVACSTGSVDLVQILLDKGLNLIIHDKNGRYPLAVSVKKGFYDLSKLLIKQRCPIATSEEDIKTAMMSVFESGNKELSKLLVANGYTANLSHFNETVLYHAYKLGLGAIVEILRRNEPTLRVKYKYGYTPMILADIGGNDDLSEYLQNSICGADVNSIGRFGQTALYAACIGGNYTIVKFLIDQGAFIDTKVRRASILDEPTCLHAAYLSDNHHIVQLLINRGAYVDAVGNFGRTLLHKACSDGNYKTVEILMDKGVDLNASDMHGATPLIMCVLQNIEDNHGENAFIYEMKNYYFLEENSLNQPLGDYFDQLHKECVHEWNKYSPSDFGSIYKRLTDNHYKVIQLLIENGADINKADKKDRTPLSLAKMIGDMKLTDILLQKVLLSIKKDNSHGRNQ</sequence>